<dbReference type="PANTHER" id="PTHR27002:SF422">
    <property type="entry name" value="RECEPTOR-LIKE SERINE_THREONINE-PROTEIN KINASE"/>
    <property type="match status" value="1"/>
</dbReference>
<dbReference type="STRING" id="3476.A0A2P5BKH5"/>
<dbReference type="CDD" id="cd01098">
    <property type="entry name" value="PAN_AP_plant"/>
    <property type="match status" value="1"/>
</dbReference>
<dbReference type="PANTHER" id="PTHR27002">
    <property type="entry name" value="RECEPTOR-LIKE SERINE/THREONINE-PROTEIN KINASE SD1-8"/>
    <property type="match status" value="1"/>
</dbReference>
<dbReference type="GO" id="GO:0048544">
    <property type="term" value="P:recognition of pollen"/>
    <property type="evidence" value="ECO:0007669"/>
    <property type="project" value="InterPro"/>
</dbReference>
<dbReference type="InterPro" id="IPR001480">
    <property type="entry name" value="Bulb-type_lectin_dom"/>
</dbReference>
<feature type="domain" description="Bulb-type lectin" evidence="18">
    <location>
        <begin position="31"/>
        <end position="155"/>
    </location>
</feature>
<dbReference type="Pfam" id="PF08276">
    <property type="entry name" value="PAN_2"/>
    <property type="match status" value="1"/>
</dbReference>
<keyword evidence="21" id="KW-1185">Reference proteome</keyword>
<evidence type="ECO:0000256" key="13">
    <source>
        <dbReference type="ARBA" id="ARBA00047899"/>
    </source>
</evidence>
<feature type="domain" description="Protein kinase" evidence="17">
    <location>
        <begin position="519"/>
        <end position="804"/>
    </location>
</feature>
<evidence type="ECO:0000256" key="8">
    <source>
        <dbReference type="ARBA" id="ARBA00022777"/>
    </source>
</evidence>
<dbReference type="GO" id="GO:0045087">
    <property type="term" value="P:innate immune response"/>
    <property type="evidence" value="ECO:0007669"/>
    <property type="project" value="UniProtKB-ARBA"/>
</dbReference>
<keyword evidence="3 15" id="KW-0723">Serine/threonine-protein kinase</keyword>
<keyword evidence="11 20" id="KW-0675">Receptor</keyword>
<dbReference type="SUPFAM" id="SSF56112">
    <property type="entry name" value="Protein kinase-like (PK-like)"/>
    <property type="match status" value="1"/>
</dbReference>
<proteinExistence type="inferred from homology"/>
<comment type="caution">
    <text evidence="20">The sequence shown here is derived from an EMBL/GenBank/DDBJ whole genome shotgun (WGS) entry which is preliminary data.</text>
</comment>
<protein>
    <recommendedName>
        <fullName evidence="15">Receptor-like serine/threonine-protein kinase</fullName>
        <ecNumber evidence="15">2.7.11.1</ecNumber>
    </recommendedName>
</protein>
<dbReference type="PIRSF" id="PIRSF000641">
    <property type="entry name" value="SRK"/>
    <property type="match status" value="1"/>
</dbReference>
<dbReference type="PROSITE" id="PS00107">
    <property type="entry name" value="PROTEIN_KINASE_ATP"/>
    <property type="match status" value="1"/>
</dbReference>
<evidence type="ECO:0000313" key="21">
    <source>
        <dbReference type="Proteomes" id="UP000237105"/>
    </source>
</evidence>
<dbReference type="InterPro" id="IPR003609">
    <property type="entry name" value="Pan_app"/>
</dbReference>
<dbReference type="Gene3D" id="1.10.510.10">
    <property type="entry name" value="Transferase(Phosphotransferase) domain 1"/>
    <property type="match status" value="1"/>
</dbReference>
<reference evidence="21" key="1">
    <citation type="submission" date="2016-06" db="EMBL/GenBank/DDBJ databases">
        <title>Parallel loss of symbiosis genes in relatives of nitrogen-fixing non-legume Parasponia.</title>
        <authorList>
            <person name="Van Velzen R."/>
            <person name="Holmer R."/>
            <person name="Bu F."/>
            <person name="Rutten L."/>
            <person name="Van Zeijl A."/>
            <person name="Liu W."/>
            <person name="Santuari L."/>
            <person name="Cao Q."/>
            <person name="Sharma T."/>
            <person name="Shen D."/>
            <person name="Roswanjaya Y."/>
            <person name="Wardhani T."/>
            <person name="Kalhor M.S."/>
            <person name="Jansen J."/>
            <person name="Van den Hoogen J."/>
            <person name="Gungor B."/>
            <person name="Hartog M."/>
            <person name="Hontelez J."/>
            <person name="Verver J."/>
            <person name="Yang W.-C."/>
            <person name="Schijlen E."/>
            <person name="Repin R."/>
            <person name="Schilthuizen M."/>
            <person name="Schranz E."/>
            <person name="Heidstra R."/>
            <person name="Miyata K."/>
            <person name="Fedorova E."/>
            <person name="Kohlen W."/>
            <person name="Bisseling T."/>
            <person name="Smit S."/>
            <person name="Geurts R."/>
        </authorList>
    </citation>
    <scope>NUCLEOTIDE SEQUENCE [LARGE SCALE GENOMIC DNA]</scope>
    <source>
        <strain evidence="21">cv. WU1-14</strain>
    </source>
</reference>
<dbReference type="PROSITE" id="PS50948">
    <property type="entry name" value="PAN"/>
    <property type="match status" value="1"/>
</dbReference>
<evidence type="ECO:0000256" key="3">
    <source>
        <dbReference type="ARBA" id="ARBA00022527"/>
    </source>
</evidence>
<evidence type="ECO:0000256" key="6">
    <source>
        <dbReference type="ARBA" id="ARBA00022734"/>
    </source>
</evidence>
<comment type="subcellular location">
    <subcellularLocation>
        <location evidence="1">Cell membrane</location>
        <topology evidence="1">Single-pass type I membrane protein</topology>
    </subcellularLocation>
</comment>
<dbReference type="Gene3D" id="2.90.10.10">
    <property type="entry name" value="Bulb-type lectin domain"/>
    <property type="match status" value="1"/>
</dbReference>
<keyword evidence="10" id="KW-1015">Disulfide bond</keyword>
<comment type="catalytic activity">
    <reaction evidence="14 15">
        <text>L-seryl-[protein] + ATP = O-phospho-L-seryl-[protein] + ADP + H(+)</text>
        <dbReference type="Rhea" id="RHEA:17989"/>
        <dbReference type="Rhea" id="RHEA-COMP:9863"/>
        <dbReference type="Rhea" id="RHEA-COMP:11604"/>
        <dbReference type="ChEBI" id="CHEBI:15378"/>
        <dbReference type="ChEBI" id="CHEBI:29999"/>
        <dbReference type="ChEBI" id="CHEBI:30616"/>
        <dbReference type="ChEBI" id="CHEBI:83421"/>
        <dbReference type="ChEBI" id="CHEBI:456216"/>
        <dbReference type="EC" id="2.7.11.1"/>
    </reaction>
</comment>
<dbReference type="GO" id="GO:0106310">
    <property type="term" value="F:protein serine kinase activity"/>
    <property type="evidence" value="ECO:0007669"/>
    <property type="project" value="RHEA"/>
</dbReference>
<evidence type="ECO:0000256" key="9">
    <source>
        <dbReference type="ARBA" id="ARBA00022840"/>
    </source>
</evidence>
<dbReference type="CDD" id="cd00028">
    <property type="entry name" value="B_lectin"/>
    <property type="match status" value="1"/>
</dbReference>
<dbReference type="SMART" id="SM00220">
    <property type="entry name" value="S_TKc"/>
    <property type="match status" value="1"/>
</dbReference>
<evidence type="ECO:0000256" key="12">
    <source>
        <dbReference type="ARBA" id="ARBA00023180"/>
    </source>
</evidence>
<keyword evidence="2" id="KW-1003">Cell membrane</keyword>
<dbReference type="InterPro" id="IPR000719">
    <property type="entry name" value="Prot_kinase_dom"/>
</dbReference>
<dbReference type="GO" id="GO:0004674">
    <property type="term" value="F:protein serine/threonine kinase activity"/>
    <property type="evidence" value="ECO:0007669"/>
    <property type="project" value="UniProtKB-KW"/>
</dbReference>
<dbReference type="InterPro" id="IPR008271">
    <property type="entry name" value="Ser/Thr_kinase_AS"/>
</dbReference>
<dbReference type="CDD" id="cd14066">
    <property type="entry name" value="STKc_IRAK"/>
    <property type="match status" value="1"/>
</dbReference>
<dbReference type="InterPro" id="IPR036426">
    <property type="entry name" value="Bulb-type_lectin_dom_sf"/>
</dbReference>
<dbReference type="PROSITE" id="PS50011">
    <property type="entry name" value="PROTEIN_KINASE_DOM"/>
    <property type="match status" value="1"/>
</dbReference>
<dbReference type="GO" id="GO:0005524">
    <property type="term" value="F:ATP binding"/>
    <property type="evidence" value="ECO:0007669"/>
    <property type="project" value="UniProtKB-UniRule"/>
</dbReference>
<dbReference type="Gene3D" id="3.30.200.20">
    <property type="entry name" value="Phosphorylase Kinase, domain 1"/>
    <property type="match status" value="1"/>
</dbReference>
<evidence type="ECO:0000256" key="16">
    <source>
        <dbReference type="PROSITE-ProRule" id="PRU10141"/>
    </source>
</evidence>
<dbReference type="EC" id="2.7.11.1" evidence="15"/>
<evidence type="ECO:0000256" key="7">
    <source>
        <dbReference type="ARBA" id="ARBA00022741"/>
    </source>
</evidence>
<evidence type="ECO:0000256" key="4">
    <source>
        <dbReference type="ARBA" id="ARBA00022679"/>
    </source>
</evidence>
<dbReference type="GO" id="GO:0030246">
    <property type="term" value="F:carbohydrate binding"/>
    <property type="evidence" value="ECO:0007669"/>
    <property type="project" value="UniProtKB-KW"/>
</dbReference>
<evidence type="ECO:0000256" key="10">
    <source>
        <dbReference type="ARBA" id="ARBA00023157"/>
    </source>
</evidence>
<evidence type="ECO:0000259" key="17">
    <source>
        <dbReference type="PROSITE" id="PS50011"/>
    </source>
</evidence>
<comment type="catalytic activity">
    <reaction evidence="13 15">
        <text>L-threonyl-[protein] + ATP = O-phospho-L-threonyl-[protein] + ADP + H(+)</text>
        <dbReference type="Rhea" id="RHEA:46608"/>
        <dbReference type="Rhea" id="RHEA-COMP:11060"/>
        <dbReference type="Rhea" id="RHEA-COMP:11605"/>
        <dbReference type="ChEBI" id="CHEBI:15378"/>
        <dbReference type="ChEBI" id="CHEBI:30013"/>
        <dbReference type="ChEBI" id="CHEBI:30616"/>
        <dbReference type="ChEBI" id="CHEBI:61977"/>
        <dbReference type="ChEBI" id="CHEBI:456216"/>
        <dbReference type="EC" id="2.7.11.1"/>
    </reaction>
</comment>
<sequence length="835" mass="93944">MGANHRDYTTSVFSIFLLVFYGFPSKKCYAIYNITTSQALSQGQTLVSSGQIFELGFFTPNNSANQYLGMWYKQVLPHRIVWVANREYPLRLIDPAASLRISSNANLELVNGTENTVLWSTNIDVPSNSSVAVLSDDGNFLLKDALSGEILWQSFDHPGDTFLPGAVLGFNVKTGQNHLLTSWKISKIDPSLGSFVVGIAPHRPPEAFIWLNGSTPYWRSGPWDRSRFVGIPDMDTIYQSPFNLVEDESEGTTYLSFTSYNSSTLSNIFLSSKGFLAYVLKEQGKEWYANWIAPYTRCDLYGFCGPFGVCKATESPVCKCLKGFEPKSYEEWSKGNWTGGCVRRTELLCETNTSKREGFQKMGSMKLPAFHEYVKFEYDDEANCPTWCLENCSCLAYAYVDGIGCLVWSKGLLDIQEFSYGGQDLFLRLAHKELVGGHHTNKIIISLAVAFSVAVISAIVRSRRKKAKQNAKIKETTENFDLIQTSNSSVDTLQLSMQHDPSKLPIFDFGDILVATDNFNITNKLGQGGFGSVYKGKLHDGREIAVKRLSSSSGQGIEEFKNEISLISKLQHRNLVKLFGCCIEKEERLLIYEFLPNKSLDFFVFDPTRRARLTWATRFNIIHGVARGLLYLHRDSCLRIIHRDMKVSNILLDEKMNPKISDFGLARIFQGTLDLANTHRVVGTLGYMSPEYAMGGVFSEKSDVFSFGVLLLEIVSGRKNANFHYYDQHLSLISLAWQLWSESRALDLVDELLTKSYPSVEVMRCIHVGLLCVQDHAADRPSMPDVVLMLSKETDRPQPKQPIFAFQSSPRCEIQLQTGSTYSVNDDSISLFEGR</sequence>
<evidence type="ECO:0000256" key="11">
    <source>
        <dbReference type="ARBA" id="ARBA00023170"/>
    </source>
</evidence>
<keyword evidence="12" id="KW-0325">Glycoprotein</keyword>
<dbReference type="Pfam" id="PF00954">
    <property type="entry name" value="S_locus_glycop"/>
    <property type="match status" value="1"/>
</dbReference>
<keyword evidence="6" id="KW-0430">Lectin</keyword>
<dbReference type="InterPro" id="IPR017441">
    <property type="entry name" value="Protein_kinase_ATP_BS"/>
</dbReference>
<dbReference type="FunFam" id="1.10.510.10:FF:000345">
    <property type="entry name" value="G-type lectin S-receptor-like serine/threonine-protein kinase"/>
    <property type="match status" value="1"/>
</dbReference>
<dbReference type="AlphaFoldDB" id="A0A2P5BKH5"/>
<keyword evidence="5" id="KW-0732">Signal</keyword>
<dbReference type="FunFam" id="3.30.200.20:FF:000195">
    <property type="entry name" value="G-type lectin S-receptor-like serine/threonine-protein kinase"/>
    <property type="match status" value="1"/>
</dbReference>
<dbReference type="Pfam" id="PF01453">
    <property type="entry name" value="B_lectin"/>
    <property type="match status" value="1"/>
</dbReference>
<dbReference type="EMBL" id="JXTB01000263">
    <property type="protein sequence ID" value="PON49302.1"/>
    <property type="molecule type" value="Genomic_DNA"/>
</dbReference>
<dbReference type="SMART" id="SM00108">
    <property type="entry name" value="B_lectin"/>
    <property type="match status" value="1"/>
</dbReference>
<feature type="domain" description="Apple" evidence="19">
    <location>
        <begin position="349"/>
        <end position="430"/>
    </location>
</feature>
<evidence type="ECO:0000259" key="19">
    <source>
        <dbReference type="PROSITE" id="PS50948"/>
    </source>
</evidence>
<dbReference type="SMART" id="SM00473">
    <property type="entry name" value="PAN_AP"/>
    <property type="match status" value="1"/>
</dbReference>
<evidence type="ECO:0000256" key="1">
    <source>
        <dbReference type="ARBA" id="ARBA00004251"/>
    </source>
</evidence>
<dbReference type="PROSITE" id="PS50927">
    <property type="entry name" value="BULB_LECTIN"/>
    <property type="match status" value="1"/>
</dbReference>
<evidence type="ECO:0000256" key="15">
    <source>
        <dbReference type="PIRNR" id="PIRNR000641"/>
    </source>
</evidence>
<gene>
    <name evidence="20" type="ORF">PanWU01x14_230740</name>
</gene>
<keyword evidence="8 15" id="KW-0418">Kinase</keyword>
<dbReference type="Pfam" id="PF07714">
    <property type="entry name" value="PK_Tyr_Ser-Thr"/>
    <property type="match status" value="1"/>
</dbReference>
<evidence type="ECO:0000259" key="18">
    <source>
        <dbReference type="PROSITE" id="PS50927"/>
    </source>
</evidence>
<dbReference type="InterPro" id="IPR001245">
    <property type="entry name" value="Ser-Thr/Tyr_kinase_cat_dom"/>
</dbReference>
<dbReference type="PROSITE" id="PS00108">
    <property type="entry name" value="PROTEIN_KINASE_ST"/>
    <property type="match status" value="1"/>
</dbReference>
<evidence type="ECO:0000256" key="2">
    <source>
        <dbReference type="ARBA" id="ARBA00022475"/>
    </source>
</evidence>
<keyword evidence="9 15" id="KW-0067">ATP-binding</keyword>
<dbReference type="GO" id="GO:0005886">
    <property type="term" value="C:plasma membrane"/>
    <property type="evidence" value="ECO:0007669"/>
    <property type="project" value="UniProtKB-SubCell"/>
</dbReference>
<keyword evidence="7 15" id="KW-0547">Nucleotide-binding</keyword>
<dbReference type="SUPFAM" id="SSF51110">
    <property type="entry name" value="alpha-D-mannose-specific plant lectins"/>
    <property type="match status" value="1"/>
</dbReference>
<dbReference type="OrthoDB" id="1934880at2759"/>
<evidence type="ECO:0000313" key="20">
    <source>
        <dbReference type="EMBL" id="PON49302.1"/>
    </source>
</evidence>
<evidence type="ECO:0000256" key="5">
    <source>
        <dbReference type="ARBA" id="ARBA00022729"/>
    </source>
</evidence>
<comment type="similarity">
    <text evidence="15">Belongs to the protein kinase superfamily. Ser/Thr protein kinase family.</text>
</comment>
<dbReference type="Proteomes" id="UP000237105">
    <property type="component" value="Unassembled WGS sequence"/>
</dbReference>
<dbReference type="InterPro" id="IPR024171">
    <property type="entry name" value="SRK-like_kinase"/>
</dbReference>
<keyword evidence="4 15" id="KW-0808">Transferase</keyword>
<evidence type="ECO:0000256" key="14">
    <source>
        <dbReference type="ARBA" id="ARBA00048679"/>
    </source>
</evidence>
<keyword evidence="2" id="KW-0472">Membrane</keyword>
<accession>A0A2P5BKH5</accession>
<dbReference type="InterPro" id="IPR011009">
    <property type="entry name" value="Kinase-like_dom_sf"/>
</dbReference>
<organism evidence="20 21">
    <name type="scientific">Parasponia andersonii</name>
    <name type="common">Sponia andersonii</name>
    <dbReference type="NCBI Taxonomy" id="3476"/>
    <lineage>
        <taxon>Eukaryota</taxon>
        <taxon>Viridiplantae</taxon>
        <taxon>Streptophyta</taxon>
        <taxon>Embryophyta</taxon>
        <taxon>Tracheophyta</taxon>
        <taxon>Spermatophyta</taxon>
        <taxon>Magnoliopsida</taxon>
        <taxon>eudicotyledons</taxon>
        <taxon>Gunneridae</taxon>
        <taxon>Pentapetalae</taxon>
        <taxon>rosids</taxon>
        <taxon>fabids</taxon>
        <taxon>Rosales</taxon>
        <taxon>Cannabaceae</taxon>
        <taxon>Parasponia</taxon>
    </lineage>
</organism>
<feature type="binding site" evidence="16">
    <location>
        <position position="547"/>
    </location>
    <ligand>
        <name>ATP</name>
        <dbReference type="ChEBI" id="CHEBI:30616"/>
    </ligand>
</feature>
<name>A0A2P5BKH5_PARAD</name>
<dbReference type="InterPro" id="IPR000858">
    <property type="entry name" value="S_locus_glycoprot_dom"/>
</dbReference>